<gene>
    <name evidence="2" type="ORF">IAD22_01605</name>
</gene>
<name>A0A9D1LXB2_9FIRM</name>
<keyword evidence="1" id="KW-0812">Transmembrane</keyword>
<comment type="caution">
    <text evidence="2">The sequence shown here is derived from an EMBL/GenBank/DDBJ whole genome shotgun (WGS) entry which is preliminary data.</text>
</comment>
<sequence length="473" mass="52664">MKKKKLSSVIFTLLLIVVLIGVNIGASALVDKYPSLQVDFTVGKNFELSSEMEEYLDTVETDVKFTVLMTEEAFENSGSYYMQINTLLKKMALYNEHITVEYVDLNNTPTFSEKYDRINWDDTTEYLMLVESGENYLILDMDDVFESGVDYSTLSKYITASKFEQAAATAIFNVTTTEKPKVVFLKGVGEGDYSGLSTLLQNNAFEVEEINLTTTDIPEDADFVVLFAPSVDLTDAAKDRLYTYLDEGRQDGANFIYMPSYEDVDCPNIDSILEHYSLSIGSGIVFETDSSYLISSESLYLTLVDYNGKIFMDGLTNDNVPVIFPYARPVEIIEESESVQGMLYSSTGAGIYPFDAGEDFNYEDVLTEEEIPVAVISSLENSNTIVFGSCDAFAEALLNNGSYNNGPYFVNVFNTLAEKSSPDIVIESKSFSAYGLGLTSYSQVEVLSFILRFVAPALILVAGIVVFIRRRNK</sequence>
<evidence type="ECO:0000256" key="1">
    <source>
        <dbReference type="SAM" id="Phobius"/>
    </source>
</evidence>
<keyword evidence="1" id="KW-1133">Transmembrane helix</keyword>
<dbReference type="AlphaFoldDB" id="A0A9D1LXB2"/>
<dbReference type="EMBL" id="DVNG01000022">
    <property type="protein sequence ID" value="HIU49695.1"/>
    <property type="molecule type" value="Genomic_DNA"/>
</dbReference>
<accession>A0A9D1LXB2</accession>
<protein>
    <submittedName>
        <fullName evidence="2">Gldg family protein</fullName>
    </submittedName>
</protein>
<keyword evidence="1" id="KW-0472">Membrane</keyword>
<reference evidence="2" key="2">
    <citation type="journal article" date="2021" name="PeerJ">
        <title>Extensive microbial diversity within the chicken gut microbiome revealed by metagenomics and culture.</title>
        <authorList>
            <person name="Gilroy R."/>
            <person name="Ravi A."/>
            <person name="Getino M."/>
            <person name="Pursley I."/>
            <person name="Horton D.L."/>
            <person name="Alikhan N.F."/>
            <person name="Baker D."/>
            <person name="Gharbi K."/>
            <person name="Hall N."/>
            <person name="Watson M."/>
            <person name="Adriaenssens E.M."/>
            <person name="Foster-Nyarko E."/>
            <person name="Jarju S."/>
            <person name="Secka A."/>
            <person name="Antonio M."/>
            <person name="Oren A."/>
            <person name="Chaudhuri R.R."/>
            <person name="La Ragione R."/>
            <person name="Hildebrand F."/>
            <person name="Pallen M.J."/>
        </authorList>
    </citation>
    <scope>NUCLEOTIDE SEQUENCE</scope>
    <source>
        <strain evidence="2">ChiGjej1B1-1684</strain>
    </source>
</reference>
<evidence type="ECO:0000313" key="2">
    <source>
        <dbReference type="EMBL" id="HIU49695.1"/>
    </source>
</evidence>
<evidence type="ECO:0000313" key="3">
    <source>
        <dbReference type="Proteomes" id="UP000824118"/>
    </source>
</evidence>
<dbReference type="Proteomes" id="UP000824118">
    <property type="component" value="Unassembled WGS sequence"/>
</dbReference>
<proteinExistence type="predicted"/>
<feature type="transmembrane region" description="Helical" evidence="1">
    <location>
        <begin position="449"/>
        <end position="468"/>
    </location>
</feature>
<organism evidence="2 3">
    <name type="scientific">Candidatus Limousia pullorum</name>
    <dbReference type="NCBI Taxonomy" id="2840860"/>
    <lineage>
        <taxon>Bacteria</taxon>
        <taxon>Bacillati</taxon>
        <taxon>Bacillota</taxon>
        <taxon>Clostridia</taxon>
        <taxon>Eubacteriales</taxon>
        <taxon>Oscillospiraceae</taxon>
        <taxon>Oscillospiraceae incertae sedis</taxon>
        <taxon>Candidatus Limousia</taxon>
    </lineage>
</organism>
<reference evidence="2" key="1">
    <citation type="submission" date="2020-10" db="EMBL/GenBank/DDBJ databases">
        <authorList>
            <person name="Gilroy R."/>
        </authorList>
    </citation>
    <scope>NUCLEOTIDE SEQUENCE</scope>
    <source>
        <strain evidence="2">ChiGjej1B1-1684</strain>
    </source>
</reference>